<dbReference type="PROSITE" id="PS50119">
    <property type="entry name" value="ZF_BBOX"/>
    <property type="match status" value="1"/>
</dbReference>
<proteinExistence type="predicted"/>
<dbReference type="CDD" id="cd19821">
    <property type="entry name" value="Bbox1_BBX-like"/>
    <property type="match status" value="1"/>
</dbReference>
<keyword evidence="1" id="KW-0479">Metal-binding</keyword>
<evidence type="ECO:0000313" key="8">
    <source>
        <dbReference type="Proteomes" id="UP001630127"/>
    </source>
</evidence>
<evidence type="ECO:0000313" key="7">
    <source>
        <dbReference type="EMBL" id="KAL3503295.1"/>
    </source>
</evidence>
<sequence>MGKGSSCELCSKAAARMYCDSDEARLCRDCDEKVHSANFLVAKHSRTLLCHVCQSPTLWKASGISLGSTISVCEKCTTTSNHSSHHRQKPSTMRLSTRSHGYDQDDETTESVDDDDHEEYSDSDDEEEEGEINDDEEDGENQVVPWSSSNCLPSSSSTAPLTTSSSSSQHGSFFTRDGGASLKRCRDNLNLHLDSDDEDVCCSSQVNLDTGEMENSSRRASFRSIKMARAEEELIQKPESNIELVDEKEKNGTIGFVHEFSANDDCRW</sequence>
<keyword evidence="2 4" id="KW-0863">Zinc-finger</keyword>
<dbReference type="Proteomes" id="UP001630127">
    <property type="component" value="Unassembled WGS sequence"/>
</dbReference>
<evidence type="ECO:0000256" key="3">
    <source>
        <dbReference type="ARBA" id="ARBA00022833"/>
    </source>
</evidence>
<keyword evidence="8" id="KW-1185">Reference proteome</keyword>
<comment type="caution">
    <text evidence="7">The sequence shown here is derived from an EMBL/GenBank/DDBJ whole genome shotgun (WGS) entry which is preliminary data.</text>
</comment>
<dbReference type="InterPro" id="IPR049808">
    <property type="entry name" value="CONSTANS-like_Bbox1"/>
</dbReference>
<reference evidence="7 8" key="1">
    <citation type="submission" date="2024-11" db="EMBL/GenBank/DDBJ databases">
        <title>A near-complete genome assembly of Cinchona calisaya.</title>
        <authorList>
            <person name="Lian D.C."/>
            <person name="Zhao X.W."/>
            <person name="Wei L."/>
        </authorList>
    </citation>
    <scope>NUCLEOTIDE SEQUENCE [LARGE SCALE GENOMIC DNA]</scope>
    <source>
        <tissue evidence="7">Nenye</tissue>
    </source>
</reference>
<organism evidence="7 8">
    <name type="scientific">Cinchona calisaya</name>
    <dbReference type="NCBI Taxonomy" id="153742"/>
    <lineage>
        <taxon>Eukaryota</taxon>
        <taxon>Viridiplantae</taxon>
        <taxon>Streptophyta</taxon>
        <taxon>Embryophyta</taxon>
        <taxon>Tracheophyta</taxon>
        <taxon>Spermatophyta</taxon>
        <taxon>Magnoliopsida</taxon>
        <taxon>eudicotyledons</taxon>
        <taxon>Gunneridae</taxon>
        <taxon>Pentapetalae</taxon>
        <taxon>asterids</taxon>
        <taxon>lamiids</taxon>
        <taxon>Gentianales</taxon>
        <taxon>Rubiaceae</taxon>
        <taxon>Cinchonoideae</taxon>
        <taxon>Cinchoneae</taxon>
        <taxon>Cinchona</taxon>
    </lineage>
</organism>
<feature type="compositionally biased region" description="Polar residues" evidence="5">
    <location>
        <begin position="90"/>
        <end position="99"/>
    </location>
</feature>
<evidence type="ECO:0000256" key="2">
    <source>
        <dbReference type="ARBA" id="ARBA00022771"/>
    </source>
</evidence>
<feature type="compositionally biased region" description="Acidic residues" evidence="5">
    <location>
        <begin position="104"/>
        <end position="140"/>
    </location>
</feature>
<name>A0ABD2YAR3_9GENT</name>
<dbReference type="SMART" id="SM00336">
    <property type="entry name" value="BBOX"/>
    <property type="match status" value="1"/>
</dbReference>
<dbReference type="Pfam" id="PF00643">
    <property type="entry name" value="zf-B_box"/>
    <property type="match status" value="1"/>
</dbReference>
<dbReference type="PANTHER" id="PTHR31717">
    <property type="entry name" value="ZINC FINGER PROTEIN CONSTANS-LIKE 10"/>
    <property type="match status" value="1"/>
</dbReference>
<keyword evidence="3" id="KW-0862">Zinc</keyword>
<evidence type="ECO:0000256" key="1">
    <source>
        <dbReference type="ARBA" id="ARBA00022723"/>
    </source>
</evidence>
<dbReference type="InterPro" id="IPR000315">
    <property type="entry name" value="Znf_B-box"/>
</dbReference>
<feature type="region of interest" description="Disordered" evidence="5">
    <location>
        <begin position="80"/>
        <end position="177"/>
    </location>
</feature>
<gene>
    <name evidence="7" type="ORF">ACH5RR_037744</name>
</gene>
<feature type="compositionally biased region" description="Low complexity" evidence="5">
    <location>
        <begin position="147"/>
        <end position="168"/>
    </location>
</feature>
<dbReference type="EMBL" id="JBJUIK010000015">
    <property type="protein sequence ID" value="KAL3503295.1"/>
    <property type="molecule type" value="Genomic_DNA"/>
</dbReference>
<evidence type="ECO:0000256" key="5">
    <source>
        <dbReference type="SAM" id="MobiDB-lite"/>
    </source>
</evidence>
<evidence type="ECO:0000259" key="6">
    <source>
        <dbReference type="PROSITE" id="PS50119"/>
    </source>
</evidence>
<feature type="domain" description="B box-type" evidence="6">
    <location>
        <begin position="2"/>
        <end position="49"/>
    </location>
</feature>
<dbReference type="GO" id="GO:0008270">
    <property type="term" value="F:zinc ion binding"/>
    <property type="evidence" value="ECO:0007669"/>
    <property type="project" value="UniProtKB-KW"/>
</dbReference>
<accession>A0ABD2YAR3</accession>
<protein>
    <recommendedName>
        <fullName evidence="6">B box-type domain-containing protein</fullName>
    </recommendedName>
</protein>
<evidence type="ECO:0000256" key="4">
    <source>
        <dbReference type="PROSITE-ProRule" id="PRU00024"/>
    </source>
</evidence>
<dbReference type="PANTHER" id="PTHR31717:SF60">
    <property type="entry name" value="B-BOX TYPE ZINC FINGER FAMILY PROTEIN"/>
    <property type="match status" value="1"/>
</dbReference>
<dbReference type="AlphaFoldDB" id="A0ABD2YAR3"/>